<keyword evidence="5" id="KW-0677">Repeat</keyword>
<feature type="transmembrane region" description="Helical" evidence="12">
    <location>
        <begin position="221"/>
        <end position="246"/>
    </location>
</feature>
<evidence type="ECO:0000256" key="1">
    <source>
        <dbReference type="ARBA" id="ARBA00004448"/>
    </source>
</evidence>
<name>A0A812CLX5_ACAPH</name>
<organism evidence="13 14">
    <name type="scientific">Acanthosepion pharaonis</name>
    <name type="common">Pharaoh cuttlefish</name>
    <name type="synonym">Sepia pharaonis</name>
    <dbReference type="NCBI Taxonomy" id="158019"/>
    <lineage>
        <taxon>Eukaryota</taxon>
        <taxon>Metazoa</taxon>
        <taxon>Spiralia</taxon>
        <taxon>Lophotrochozoa</taxon>
        <taxon>Mollusca</taxon>
        <taxon>Cephalopoda</taxon>
        <taxon>Coleoidea</taxon>
        <taxon>Decapodiformes</taxon>
        <taxon>Sepiida</taxon>
        <taxon>Sepiina</taxon>
        <taxon>Sepiidae</taxon>
        <taxon>Acanthosepion</taxon>
    </lineage>
</organism>
<evidence type="ECO:0000256" key="9">
    <source>
        <dbReference type="ARBA" id="ARBA00023136"/>
    </source>
</evidence>
<dbReference type="GO" id="GO:0005743">
    <property type="term" value="C:mitochondrial inner membrane"/>
    <property type="evidence" value="ECO:0007669"/>
    <property type="project" value="UniProtKB-SubCell"/>
</dbReference>
<evidence type="ECO:0000313" key="14">
    <source>
        <dbReference type="Proteomes" id="UP000597762"/>
    </source>
</evidence>
<dbReference type="OrthoDB" id="6703404at2759"/>
<protein>
    <submittedName>
        <fullName evidence="13">SLC25A34_35</fullName>
    </submittedName>
</protein>
<dbReference type="InterPro" id="IPR018108">
    <property type="entry name" value="MCP_transmembrane"/>
</dbReference>
<feature type="transmembrane region" description="Helical" evidence="12">
    <location>
        <begin position="267"/>
        <end position="289"/>
    </location>
</feature>
<evidence type="ECO:0000256" key="2">
    <source>
        <dbReference type="ARBA" id="ARBA00006375"/>
    </source>
</evidence>
<keyword evidence="6" id="KW-0999">Mitochondrion inner membrane</keyword>
<dbReference type="InterPro" id="IPR023395">
    <property type="entry name" value="MCP_dom_sf"/>
</dbReference>
<feature type="transmembrane region" description="Helical" evidence="12">
    <location>
        <begin position="118"/>
        <end position="138"/>
    </location>
</feature>
<sequence length="322" mass="35723">MHRRQQPRQHTKIEFVLGGIATSGAGFFTNPLEVVKTRMQLQGELKAKGQYTVHYRHVFHAFYTIARNDGIKALQKGLVPALWYQFFMNGVRLGTFQAFDNMGFTRNRDGHVSFSKSVCVGAVAGCIGAIVGSPFYMLKTQLQAQAVEVIAVGHQHNYVGMMKGLSSIYQDFGLIGLWRGVSGAVPRVTIGSAIQLSSFSTAKEVIIDLQIFQPNSWLNALFASMLSGILVTLFMTPFDVVSTRLYNQGIKRKKIKLKTSNMSTAGLVLPLHLPSNFVVFLFTSCFLPFFCSSHFLPWLISLATYLSSFTLTLSSPSHLIFS</sequence>
<proteinExistence type="inferred from homology"/>
<dbReference type="Proteomes" id="UP000597762">
    <property type="component" value="Unassembled WGS sequence"/>
</dbReference>
<dbReference type="PROSITE" id="PS50920">
    <property type="entry name" value="SOLCAR"/>
    <property type="match status" value="2"/>
</dbReference>
<feature type="transmembrane region" description="Helical" evidence="12">
    <location>
        <begin position="295"/>
        <end position="313"/>
    </location>
</feature>
<dbReference type="SUPFAM" id="SSF103506">
    <property type="entry name" value="Mitochondrial carrier"/>
    <property type="match status" value="1"/>
</dbReference>
<evidence type="ECO:0000313" key="13">
    <source>
        <dbReference type="EMBL" id="CAE1278770.1"/>
    </source>
</evidence>
<evidence type="ECO:0000256" key="10">
    <source>
        <dbReference type="PROSITE-ProRule" id="PRU00282"/>
    </source>
</evidence>
<evidence type="ECO:0000256" key="12">
    <source>
        <dbReference type="SAM" id="Phobius"/>
    </source>
</evidence>
<evidence type="ECO:0000256" key="5">
    <source>
        <dbReference type="ARBA" id="ARBA00022737"/>
    </source>
</evidence>
<dbReference type="InterPro" id="IPR051508">
    <property type="entry name" value="Mito_Carrier_Antiporter"/>
</dbReference>
<keyword evidence="4 10" id="KW-0812">Transmembrane</keyword>
<accession>A0A812CLX5</accession>
<evidence type="ECO:0000256" key="3">
    <source>
        <dbReference type="ARBA" id="ARBA00022448"/>
    </source>
</evidence>
<evidence type="ECO:0000256" key="6">
    <source>
        <dbReference type="ARBA" id="ARBA00022792"/>
    </source>
</evidence>
<keyword evidence="8" id="KW-0496">Mitochondrion</keyword>
<evidence type="ECO:0000256" key="4">
    <source>
        <dbReference type="ARBA" id="ARBA00022692"/>
    </source>
</evidence>
<reference evidence="13" key="1">
    <citation type="submission" date="2021-01" db="EMBL/GenBank/DDBJ databases">
        <authorList>
            <person name="Li R."/>
            <person name="Bekaert M."/>
        </authorList>
    </citation>
    <scope>NUCLEOTIDE SEQUENCE</scope>
    <source>
        <strain evidence="13">Farmed</strain>
    </source>
</reference>
<keyword evidence="9 10" id="KW-0472">Membrane</keyword>
<evidence type="ECO:0000256" key="11">
    <source>
        <dbReference type="RuleBase" id="RU000488"/>
    </source>
</evidence>
<evidence type="ECO:0000256" key="8">
    <source>
        <dbReference type="ARBA" id="ARBA00023128"/>
    </source>
</evidence>
<keyword evidence="3 11" id="KW-0813">Transport</keyword>
<dbReference type="EMBL" id="CAHIKZ030001990">
    <property type="protein sequence ID" value="CAE1278770.1"/>
    <property type="molecule type" value="Genomic_DNA"/>
</dbReference>
<gene>
    <name evidence="13" type="ORF">SPHA_41462</name>
</gene>
<comment type="similarity">
    <text evidence="2 11">Belongs to the mitochondrial carrier (TC 2.A.29) family.</text>
</comment>
<dbReference type="Pfam" id="PF00153">
    <property type="entry name" value="Mito_carr"/>
    <property type="match status" value="3"/>
</dbReference>
<keyword evidence="14" id="KW-1185">Reference proteome</keyword>
<dbReference type="AlphaFoldDB" id="A0A812CLX5"/>
<dbReference type="Gene3D" id="1.50.40.10">
    <property type="entry name" value="Mitochondrial carrier domain"/>
    <property type="match status" value="1"/>
</dbReference>
<dbReference type="PANTHER" id="PTHR45928">
    <property type="entry name" value="RE38146P"/>
    <property type="match status" value="1"/>
</dbReference>
<feature type="repeat" description="Solcar" evidence="10">
    <location>
        <begin position="13"/>
        <end position="102"/>
    </location>
</feature>
<dbReference type="PANTHER" id="PTHR45928:SF1">
    <property type="entry name" value="RE38146P"/>
    <property type="match status" value="1"/>
</dbReference>
<comment type="caution">
    <text evidence="13">The sequence shown here is derived from an EMBL/GenBank/DDBJ whole genome shotgun (WGS) entry which is preliminary data.</text>
</comment>
<evidence type="ECO:0000256" key="7">
    <source>
        <dbReference type="ARBA" id="ARBA00022989"/>
    </source>
</evidence>
<feature type="repeat" description="Solcar" evidence="10">
    <location>
        <begin position="112"/>
        <end position="205"/>
    </location>
</feature>
<comment type="subcellular location">
    <subcellularLocation>
        <location evidence="1">Mitochondrion inner membrane</location>
        <topology evidence="1">Multi-pass membrane protein</topology>
    </subcellularLocation>
</comment>
<keyword evidence="7 12" id="KW-1133">Transmembrane helix</keyword>